<dbReference type="CDD" id="cd16029">
    <property type="entry name" value="4-S"/>
    <property type="match status" value="1"/>
</dbReference>
<dbReference type="InterPro" id="IPR000917">
    <property type="entry name" value="Sulfatase_N"/>
</dbReference>
<proteinExistence type="inferred from homology"/>
<evidence type="ECO:0000259" key="7">
    <source>
        <dbReference type="Pfam" id="PF00884"/>
    </source>
</evidence>
<dbReference type="InterPro" id="IPR017850">
    <property type="entry name" value="Alkaline_phosphatase_core_sf"/>
</dbReference>
<dbReference type="AlphaFoldDB" id="A0AAV1LUK0"/>
<feature type="coiled-coil region" evidence="6">
    <location>
        <begin position="159"/>
        <end position="193"/>
    </location>
</feature>
<name>A0AAV1LUK0_9NEOP</name>
<dbReference type="Gene3D" id="3.40.720.10">
    <property type="entry name" value="Alkaline Phosphatase, subunit A"/>
    <property type="match status" value="1"/>
</dbReference>
<dbReference type="SUPFAM" id="SSF53649">
    <property type="entry name" value="Alkaline phosphatase-like"/>
    <property type="match status" value="1"/>
</dbReference>
<dbReference type="GO" id="GO:0046872">
    <property type="term" value="F:metal ion binding"/>
    <property type="evidence" value="ECO:0007669"/>
    <property type="project" value="UniProtKB-KW"/>
</dbReference>
<gene>
    <name evidence="8" type="ORF">PARMNEM_LOCUS17714</name>
</gene>
<keyword evidence="6" id="KW-0175">Coiled coil</keyword>
<comment type="caution">
    <text evidence="8">The sequence shown here is derived from an EMBL/GenBank/DDBJ whole genome shotgun (WGS) entry which is preliminary data.</text>
</comment>
<dbReference type="GO" id="GO:0008484">
    <property type="term" value="F:sulfuric ester hydrolase activity"/>
    <property type="evidence" value="ECO:0007669"/>
    <property type="project" value="InterPro"/>
</dbReference>
<keyword evidence="9" id="KW-1185">Reference proteome</keyword>
<evidence type="ECO:0000313" key="8">
    <source>
        <dbReference type="EMBL" id="CAK1598758.1"/>
    </source>
</evidence>
<feature type="domain" description="Sulfatase N-terminal" evidence="7">
    <location>
        <begin position="245"/>
        <end position="566"/>
    </location>
</feature>
<dbReference type="Proteomes" id="UP001314205">
    <property type="component" value="Unassembled WGS sequence"/>
</dbReference>
<protein>
    <recommendedName>
        <fullName evidence="7">Sulfatase N-terminal domain-containing protein</fullName>
    </recommendedName>
</protein>
<dbReference type="PANTHER" id="PTHR10342">
    <property type="entry name" value="ARYLSULFATASE"/>
    <property type="match status" value="1"/>
</dbReference>
<comment type="cofactor">
    <cofactor evidence="1">
        <name>Ca(2+)</name>
        <dbReference type="ChEBI" id="CHEBI:29108"/>
    </cofactor>
</comment>
<reference evidence="8 9" key="1">
    <citation type="submission" date="2023-11" db="EMBL/GenBank/DDBJ databases">
        <authorList>
            <person name="Hedman E."/>
            <person name="Englund M."/>
            <person name="Stromberg M."/>
            <person name="Nyberg Akerstrom W."/>
            <person name="Nylinder S."/>
            <person name="Jareborg N."/>
            <person name="Kallberg Y."/>
            <person name="Kronander E."/>
        </authorList>
    </citation>
    <scope>NUCLEOTIDE SEQUENCE [LARGE SCALE GENOMIC DNA]</scope>
</reference>
<keyword evidence="4" id="KW-0106">Calcium</keyword>
<evidence type="ECO:0000256" key="3">
    <source>
        <dbReference type="ARBA" id="ARBA00022723"/>
    </source>
</evidence>
<evidence type="ECO:0000256" key="1">
    <source>
        <dbReference type="ARBA" id="ARBA00001913"/>
    </source>
</evidence>
<evidence type="ECO:0000313" key="9">
    <source>
        <dbReference type="Proteomes" id="UP001314205"/>
    </source>
</evidence>
<dbReference type="PANTHER" id="PTHR10342:SF264">
    <property type="entry name" value="MIP05773P-RELATED"/>
    <property type="match status" value="1"/>
</dbReference>
<evidence type="ECO:0000256" key="4">
    <source>
        <dbReference type="ARBA" id="ARBA00022837"/>
    </source>
</evidence>
<dbReference type="InterPro" id="IPR013083">
    <property type="entry name" value="Znf_RING/FYVE/PHD"/>
</dbReference>
<dbReference type="EMBL" id="CAVLGL010000104">
    <property type="protein sequence ID" value="CAK1598758.1"/>
    <property type="molecule type" value="Genomic_DNA"/>
</dbReference>
<evidence type="ECO:0000256" key="6">
    <source>
        <dbReference type="SAM" id="Coils"/>
    </source>
</evidence>
<evidence type="ECO:0000256" key="5">
    <source>
        <dbReference type="ARBA" id="ARBA00023180"/>
    </source>
</evidence>
<organism evidence="8 9">
    <name type="scientific">Parnassius mnemosyne</name>
    <name type="common">clouded apollo</name>
    <dbReference type="NCBI Taxonomy" id="213953"/>
    <lineage>
        <taxon>Eukaryota</taxon>
        <taxon>Metazoa</taxon>
        <taxon>Ecdysozoa</taxon>
        <taxon>Arthropoda</taxon>
        <taxon>Hexapoda</taxon>
        <taxon>Insecta</taxon>
        <taxon>Pterygota</taxon>
        <taxon>Neoptera</taxon>
        <taxon>Endopterygota</taxon>
        <taxon>Lepidoptera</taxon>
        <taxon>Glossata</taxon>
        <taxon>Ditrysia</taxon>
        <taxon>Papilionoidea</taxon>
        <taxon>Papilionidae</taxon>
        <taxon>Parnassiinae</taxon>
        <taxon>Parnassini</taxon>
        <taxon>Parnassius</taxon>
        <taxon>Driopa</taxon>
    </lineage>
</organism>
<keyword evidence="3" id="KW-0479">Metal-binding</keyword>
<dbReference type="InterPro" id="IPR011011">
    <property type="entry name" value="Znf_FYVE_PHD"/>
</dbReference>
<dbReference type="Gene3D" id="3.30.1120.10">
    <property type="match status" value="1"/>
</dbReference>
<comment type="similarity">
    <text evidence="2">Belongs to the sulfatase family.</text>
</comment>
<evidence type="ECO:0000256" key="2">
    <source>
        <dbReference type="ARBA" id="ARBA00008779"/>
    </source>
</evidence>
<dbReference type="Pfam" id="PF00884">
    <property type="entry name" value="Sulfatase"/>
    <property type="match status" value="1"/>
</dbReference>
<dbReference type="Gene3D" id="3.30.40.10">
    <property type="entry name" value="Zinc/RING finger domain, C3HC4 (zinc finger)"/>
    <property type="match status" value="1"/>
</dbReference>
<dbReference type="SUPFAM" id="SSF57903">
    <property type="entry name" value="FYVE/PHD zinc finger"/>
    <property type="match status" value="1"/>
</dbReference>
<dbReference type="InterPro" id="IPR047115">
    <property type="entry name" value="ARSB"/>
</dbReference>
<sequence>MSTDNNDWGCCGDNPDTEEYIKCQKCSKKFHVACLSSPSVIKPSELSTWECPLCTSLRPKTGHNDNTPVRFNPNVTVRASKRQALQSPPIIGALADEVRGIMQEYCKSITSKIDSLTISISSEIKSVKEEMLEIRSSMDFMNSKYELLIKDHKETKQAMVDFQKENSALKTNVKDLTARINTLEQNARAMNVEIQCIPEKNNENLMQTTHKAGVAAAVAESYKRRKNATFGEGSMCLPFGVETLVLWGPIGWNDVSFHGYDQILTPNIDLLAYSGVVFERYYSHCICTPTRSALLTGKFAHVTGMQGLPLLNSEDRGLPLTEKVLPQYFKELGYATHLVGKWYVGQSRTKFLPTSRGFDSHFGHRGGFIDYYEYELQEDWNSTIRSGFDLFRNLNPVWNTEKGYITDLYNNEAKSIILSHDESKPLFLMVNHNAPHSANNGALLQAPPDEVRAMRHVENPERKIFAASVKKLDDSVGDIVQTLLKKGILHNTIIAFISDNGAMTSGLHLNYGSNWPLRGIKMSPYEGGVRVNGLVWSQTLTNNNHAWGGYMHVVDWLPTLLRAAGAKPPPNIDGIDLWNDIVHNRTSQRSEFFEINDYTGYASIVSGDFKLVTGYVNPEYSTYQGGDLRGTIGPKPSYFKSLVKSKMYSVLYNVAKQFNIKHVSLRNKLRIDCKVKNDSQDGTLCYSDKNKMCLFNIKEDPCEMQDLAENYPDVVQKMLDRLKIEINRTIPRQVPAVSDPRAAPRLHNFAWDVWADNVS</sequence>
<accession>A0AAV1LUK0</accession>
<keyword evidence="5" id="KW-0325">Glycoprotein</keyword>